<keyword evidence="2" id="KW-1185">Reference proteome</keyword>
<dbReference type="RefSeq" id="WP_114494745.1">
    <property type="nucleotide sequence ID" value="NZ_QPJW01000001.1"/>
</dbReference>
<dbReference type="OrthoDB" id="2691359at2"/>
<protein>
    <submittedName>
        <fullName evidence="1">Uncharacterized protein DUF3907</fullName>
    </submittedName>
</protein>
<name>A0A369BMH9_9BACL</name>
<dbReference type="InterPro" id="IPR025013">
    <property type="entry name" value="DUF3907"/>
</dbReference>
<dbReference type="EMBL" id="QPJW01000001">
    <property type="protein sequence ID" value="RCX22790.1"/>
    <property type="molecule type" value="Genomic_DNA"/>
</dbReference>
<comment type="caution">
    <text evidence="1">The sequence shown here is derived from an EMBL/GenBank/DDBJ whole genome shotgun (WGS) entry which is preliminary data.</text>
</comment>
<accession>A0A369BMH9</accession>
<gene>
    <name evidence="1" type="ORF">DFP94_101375</name>
</gene>
<sequence>MSQRNIQQLCVSAKEQLSTAIGKMETFLNHTPLQQLAEGQDEETILFYQGYLCDLRHLLVFSEVCKEKLGIVLRRGTFDQESAEKVLYQVYHDCVNRFFYPKNESYSEDGRYAYTGQDAIRFRKKPVRAARDLILDITGEFEELRDALSYYESDYLTQLRMRKSQDKPAYNQ</sequence>
<reference evidence="1 2" key="1">
    <citation type="submission" date="2018-07" db="EMBL/GenBank/DDBJ databases">
        <title>Genomic Encyclopedia of Type Strains, Phase III (KMG-III): the genomes of soil and plant-associated and newly described type strains.</title>
        <authorList>
            <person name="Whitman W."/>
        </authorList>
    </citation>
    <scope>NUCLEOTIDE SEQUENCE [LARGE SCALE GENOMIC DNA]</scope>
    <source>
        <strain evidence="1 2">CECT 8333</strain>
    </source>
</reference>
<organism evidence="1 2">
    <name type="scientific">Fontibacillus phaseoli</name>
    <dbReference type="NCBI Taxonomy" id="1416533"/>
    <lineage>
        <taxon>Bacteria</taxon>
        <taxon>Bacillati</taxon>
        <taxon>Bacillota</taxon>
        <taxon>Bacilli</taxon>
        <taxon>Bacillales</taxon>
        <taxon>Paenibacillaceae</taxon>
        <taxon>Fontibacillus</taxon>
    </lineage>
</organism>
<dbReference type="Proteomes" id="UP000253090">
    <property type="component" value="Unassembled WGS sequence"/>
</dbReference>
<dbReference type="Pfam" id="PF13047">
    <property type="entry name" value="DUF3907"/>
    <property type="match status" value="1"/>
</dbReference>
<evidence type="ECO:0000313" key="2">
    <source>
        <dbReference type="Proteomes" id="UP000253090"/>
    </source>
</evidence>
<proteinExistence type="predicted"/>
<evidence type="ECO:0000313" key="1">
    <source>
        <dbReference type="EMBL" id="RCX22790.1"/>
    </source>
</evidence>
<dbReference type="AlphaFoldDB" id="A0A369BMH9"/>